<sequence length="211" mass="23022">MNKNTKISQVLESVDLSGSLPSGSIPTNPGQLQHLSMFNLSHNSLSGTIAPTFSITLDSVDISNNQLEGPLPNNLPFLDAPLESLKNNKGLCELAQTTVVNDLLFGVYSFGVLALEIIIGKHPGDLISQFWPQSLIPIANDLLLVDILDERPSQPTKPINVEVIMIARLALACSNKNPRSRPTMDQVYKAFVTVKSPLPEQFSMIRLGQLH</sequence>
<evidence type="ECO:0000313" key="9">
    <source>
        <dbReference type="EMBL" id="KAK7295274.1"/>
    </source>
</evidence>
<dbReference type="PANTHER" id="PTHR48005">
    <property type="entry name" value="LEUCINE RICH REPEAT KINASE 2"/>
    <property type="match status" value="1"/>
</dbReference>
<evidence type="ECO:0000256" key="4">
    <source>
        <dbReference type="ARBA" id="ARBA00022741"/>
    </source>
</evidence>
<dbReference type="InterPro" id="IPR032675">
    <property type="entry name" value="LRR_dom_sf"/>
</dbReference>
<organism evidence="9 10">
    <name type="scientific">Clitoria ternatea</name>
    <name type="common">Butterfly pea</name>
    <dbReference type="NCBI Taxonomy" id="43366"/>
    <lineage>
        <taxon>Eukaryota</taxon>
        <taxon>Viridiplantae</taxon>
        <taxon>Streptophyta</taxon>
        <taxon>Embryophyta</taxon>
        <taxon>Tracheophyta</taxon>
        <taxon>Spermatophyta</taxon>
        <taxon>Magnoliopsida</taxon>
        <taxon>eudicotyledons</taxon>
        <taxon>Gunneridae</taxon>
        <taxon>Pentapetalae</taxon>
        <taxon>rosids</taxon>
        <taxon>fabids</taxon>
        <taxon>Fabales</taxon>
        <taxon>Fabaceae</taxon>
        <taxon>Papilionoideae</taxon>
        <taxon>50 kb inversion clade</taxon>
        <taxon>NPAAA clade</taxon>
        <taxon>indigoferoid/millettioid clade</taxon>
        <taxon>Phaseoleae</taxon>
        <taxon>Clitoria</taxon>
    </lineage>
</organism>
<comment type="caution">
    <text evidence="9">The sequence shown here is derived from an EMBL/GenBank/DDBJ whole genome shotgun (WGS) entry which is preliminary data.</text>
</comment>
<dbReference type="SUPFAM" id="SSF56112">
    <property type="entry name" value="Protein kinase-like (PK-like)"/>
    <property type="match status" value="1"/>
</dbReference>
<dbReference type="Gene3D" id="1.10.510.10">
    <property type="entry name" value="Transferase(Phosphotransferase) domain 1"/>
    <property type="match status" value="1"/>
</dbReference>
<dbReference type="Pfam" id="PF00560">
    <property type="entry name" value="LRR_1"/>
    <property type="match status" value="2"/>
</dbReference>
<evidence type="ECO:0000256" key="2">
    <source>
        <dbReference type="ARBA" id="ARBA00022527"/>
    </source>
</evidence>
<dbReference type="EMBL" id="JAYKXN010000004">
    <property type="protein sequence ID" value="KAK7295274.1"/>
    <property type="molecule type" value="Genomic_DNA"/>
</dbReference>
<comment type="catalytic activity">
    <reaction evidence="8">
        <text>L-seryl-[protein] + ATP = O-phospho-L-seryl-[protein] + ADP + H(+)</text>
        <dbReference type="Rhea" id="RHEA:17989"/>
        <dbReference type="Rhea" id="RHEA-COMP:9863"/>
        <dbReference type="Rhea" id="RHEA-COMP:11604"/>
        <dbReference type="ChEBI" id="CHEBI:15378"/>
        <dbReference type="ChEBI" id="CHEBI:29999"/>
        <dbReference type="ChEBI" id="CHEBI:30616"/>
        <dbReference type="ChEBI" id="CHEBI:83421"/>
        <dbReference type="ChEBI" id="CHEBI:456216"/>
        <dbReference type="EC" id="2.7.11.1"/>
    </reaction>
</comment>
<evidence type="ECO:0000256" key="6">
    <source>
        <dbReference type="ARBA" id="ARBA00022840"/>
    </source>
</evidence>
<dbReference type="PANTHER" id="PTHR48005:SF16">
    <property type="entry name" value="MDIS1-INTERACTING RECEPTOR LIKE KINASE 2-LIKE ISOFORM X1"/>
    <property type="match status" value="1"/>
</dbReference>
<dbReference type="InterPro" id="IPR001611">
    <property type="entry name" value="Leu-rich_rpt"/>
</dbReference>
<dbReference type="SUPFAM" id="SSF52058">
    <property type="entry name" value="L domain-like"/>
    <property type="match status" value="1"/>
</dbReference>
<dbReference type="Proteomes" id="UP001359559">
    <property type="component" value="Unassembled WGS sequence"/>
</dbReference>
<keyword evidence="10" id="KW-1185">Reference proteome</keyword>
<accession>A0AAN9JBJ7</accession>
<dbReference type="InterPro" id="IPR051420">
    <property type="entry name" value="Ser_Thr_Kinases_DiverseReg"/>
</dbReference>
<keyword evidence="5" id="KW-0418">Kinase</keyword>
<dbReference type="Gene3D" id="3.80.10.10">
    <property type="entry name" value="Ribonuclease Inhibitor"/>
    <property type="match status" value="1"/>
</dbReference>
<gene>
    <name evidence="9" type="ORF">RJT34_18180</name>
</gene>
<evidence type="ECO:0000256" key="5">
    <source>
        <dbReference type="ARBA" id="ARBA00022777"/>
    </source>
</evidence>
<keyword evidence="4" id="KW-0547">Nucleotide-binding</keyword>
<proteinExistence type="predicted"/>
<name>A0AAN9JBJ7_CLITE</name>
<evidence type="ECO:0000256" key="7">
    <source>
        <dbReference type="ARBA" id="ARBA00047899"/>
    </source>
</evidence>
<keyword evidence="2" id="KW-0723">Serine/threonine-protein kinase</keyword>
<reference evidence="9 10" key="1">
    <citation type="submission" date="2024-01" db="EMBL/GenBank/DDBJ databases">
        <title>The genomes of 5 underutilized Papilionoideae crops provide insights into root nodulation and disease resistance.</title>
        <authorList>
            <person name="Yuan L."/>
        </authorList>
    </citation>
    <scope>NUCLEOTIDE SEQUENCE [LARGE SCALE GENOMIC DNA]</scope>
    <source>
        <strain evidence="9">LY-2023</strain>
        <tissue evidence="9">Leaf</tissue>
    </source>
</reference>
<dbReference type="EC" id="2.7.11.1" evidence="1"/>
<dbReference type="AlphaFoldDB" id="A0AAN9JBJ7"/>
<dbReference type="GO" id="GO:0004674">
    <property type="term" value="F:protein serine/threonine kinase activity"/>
    <property type="evidence" value="ECO:0007669"/>
    <property type="project" value="UniProtKB-KW"/>
</dbReference>
<dbReference type="GO" id="GO:0005524">
    <property type="term" value="F:ATP binding"/>
    <property type="evidence" value="ECO:0007669"/>
    <property type="project" value="UniProtKB-KW"/>
</dbReference>
<dbReference type="InterPro" id="IPR011009">
    <property type="entry name" value="Kinase-like_dom_sf"/>
</dbReference>
<evidence type="ECO:0000256" key="1">
    <source>
        <dbReference type="ARBA" id="ARBA00012513"/>
    </source>
</evidence>
<keyword evidence="3" id="KW-0808">Transferase</keyword>
<evidence type="ECO:0000256" key="8">
    <source>
        <dbReference type="ARBA" id="ARBA00048679"/>
    </source>
</evidence>
<evidence type="ECO:0000256" key="3">
    <source>
        <dbReference type="ARBA" id="ARBA00022679"/>
    </source>
</evidence>
<evidence type="ECO:0000313" key="10">
    <source>
        <dbReference type="Proteomes" id="UP001359559"/>
    </source>
</evidence>
<keyword evidence="6" id="KW-0067">ATP-binding</keyword>
<comment type="catalytic activity">
    <reaction evidence="7">
        <text>L-threonyl-[protein] + ATP = O-phospho-L-threonyl-[protein] + ADP + H(+)</text>
        <dbReference type="Rhea" id="RHEA:46608"/>
        <dbReference type="Rhea" id="RHEA-COMP:11060"/>
        <dbReference type="Rhea" id="RHEA-COMP:11605"/>
        <dbReference type="ChEBI" id="CHEBI:15378"/>
        <dbReference type="ChEBI" id="CHEBI:30013"/>
        <dbReference type="ChEBI" id="CHEBI:30616"/>
        <dbReference type="ChEBI" id="CHEBI:61977"/>
        <dbReference type="ChEBI" id="CHEBI:456216"/>
        <dbReference type="EC" id="2.7.11.1"/>
    </reaction>
</comment>
<protein>
    <recommendedName>
        <fullName evidence="1">non-specific serine/threonine protein kinase</fullName>
        <ecNumber evidence="1">2.7.11.1</ecNumber>
    </recommendedName>
</protein>